<comment type="caution">
    <text evidence="12">The sequence shown here is derived from an EMBL/GenBank/DDBJ whole genome shotgun (WGS) entry which is preliminary data.</text>
</comment>
<feature type="transmembrane region" description="Helical" evidence="11">
    <location>
        <begin position="105"/>
        <end position="126"/>
    </location>
</feature>
<dbReference type="AlphaFoldDB" id="A0AA35S941"/>
<dbReference type="GO" id="GO:0052925">
    <property type="term" value="F:dol-P-Man:Man(5)GlcNAc(2)-PP-Dol alpha-1,3-mannosyltransferase activity"/>
    <property type="evidence" value="ECO:0007669"/>
    <property type="project" value="UniProtKB-EC"/>
</dbReference>
<feature type="transmembrane region" description="Helical" evidence="11">
    <location>
        <begin position="81"/>
        <end position="98"/>
    </location>
</feature>
<feature type="transmembrane region" description="Helical" evidence="11">
    <location>
        <begin position="186"/>
        <end position="210"/>
    </location>
</feature>
<dbReference type="InterPro" id="IPR007873">
    <property type="entry name" value="Glycosyltransferase_ALG3"/>
</dbReference>
<keyword evidence="5" id="KW-0808">Transferase</keyword>
<evidence type="ECO:0000313" key="13">
    <source>
        <dbReference type="Proteomes" id="UP001174909"/>
    </source>
</evidence>
<dbReference type="Proteomes" id="UP001174909">
    <property type="component" value="Unassembled WGS sequence"/>
</dbReference>
<protein>
    <recommendedName>
        <fullName evidence="3">dolichyl-P-Man:Man5GlcNAc2-PP-dolichol alpha-1,3-mannosyltransferase</fullName>
        <ecNumber evidence="3">2.4.1.258</ecNumber>
    </recommendedName>
</protein>
<keyword evidence="8 11" id="KW-1133">Transmembrane helix</keyword>
<evidence type="ECO:0000256" key="5">
    <source>
        <dbReference type="ARBA" id="ARBA00022679"/>
    </source>
</evidence>
<evidence type="ECO:0000256" key="10">
    <source>
        <dbReference type="ARBA" id="ARBA00049506"/>
    </source>
</evidence>
<evidence type="ECO:0000256" key="1">
    <source>
        <dbReference type="ARBA" id="ARBA00004477"/>
    </source>
</evidence>
<evidence type="ECO:0000256" key="9">
    <source>
        <dbReference type="ARBA" id="ARBA00023136"/>
    </source>
</evidence>
<dbReference type="Pfam" id="PF05208">
    <property type="entry name" value="ALG3"/>
    <property type="match status" value="1"/>
</dbReference>
<organism evidence="12 13">
    <name type="scientific">Geodia barretti</name>
    <name type="common">Barrett's horny sponge</name>
    <dbReference type="NCBI Taxonomy" id="519541"/>
    <lineage>
        <taxon>Eukaryota</taxon>
        <taxon>Metazoa</taxon>
        <taxon>Porifera</taxon>
        <taxon>Demospongiae</taxon>
        <taxon>Heteroscleromorpha</taxon>
        <taxon>Tetractinellida</taxon>
        <taxon>Astrophorina</taxon>
        <taxon>Geodiidae</taxon>
        <taxon>Geodia</taxon>
    </lineage>
</organism>
<gene>
    <name evidence="12" type="ORF">GBAR_LOCUS14700</name>
</gene>
<keyword evidence="7" id="KW-0256">Endoplasmic reticulum</keyword>
<comment type="subcellular location">
    <subcellularLocation>
        <location evidence="1">Endoplasmic reticulum membrane</location>
        <topology evidence="1">Multi-pass membrane protein</topology>
    </subcellularLocation>
</comment>
<dbReference type="EC" id="2.4.1.258" evidence="3"/>
<feature type="transmembrane region" description="Helical" evidence="11">
    <location>
        <begin position="138"/>
        <end position="156"/>
    </location>
</feature>
<feature type="transmembrane region" description="Helical" evidence="11">
    <location>
        <begin position="163"/>
        <end position="180"/>
    </location>
</feature>
<comment type="catalytic activity">
    <reaction evidence="10">
        <text>an alpha-D-Man-(1-&gt;2)-alpha-D-Man-(1-&gt;2)-alpha-D-Man-(1-&gt;3)-[alpha-D-Man-(1-&gt;6)]-beta-D-Man-(1-&gt;4)-beta-D-GlcNAc-(1-&gt;4)-alpha-D-GlcNAc-diphospho-di-trans,poly-cis-dolichol + a di-trans,poly-cis-dolichyl beta-D-mannosyl phosphate = an alpha-D-Man-(1-&gt;2)-alpha-D-Man-(1-&gt;2)-alpha-D-Man-(1-&gt;3)-[alpha-D-Man-(1-&gt;3)-alpha-D-Man-(1-&gt;6)]-beta-D-Man-(1-&gt;4)-beta-D-GlcNAc-(1-&gt;4)-alpha-D-GlcNAc-diphospho-di-trans,poly-cis-dolichol + a di-trans,poly-cis-dolichyl phosphate + H(+)</text>
        <dbReference type="Rhea" id="RHEA:29527"/>
        <dbReference type="Rhea" id="RHEA-COMP:19498"/>
        <dbReference type="Rhea" id="RHEA-COMP:19501"/>
        <dbReference type="Rhea" id="RHEA-COMP:19516"/>
        <dbReference type="Rhea" id="RHEA-COMP:19517"/>
        <dbReference type="ChEBI" id="CHEBI:15378"/>
        <dbReference type="ChEBI" id="CHEBI:57683"/>
        <dbReference type="ChEBI" id="CHEBI:58211"/>
        <dbReference type="ChEBI" id="CHEBI:132515"/>
        <dbReference type="ChEBI" id="CHEBI:132516"/>
        <dbReference type="EC" id="2.4.1.258"/>
    </reaction>
    <physiologicalReaction direction="left-to-right" evidence="10">
        <dbReference type="Rhea" id="RHEA:29528"/>
    </physiologicalReaction>
</comment>
<dbReference type="GO" id="GO:0005789">
    <property type="term" value="C:endoplasmic reticulum membrane"/>
    <property type="evidence" value="ECO:0007669"/>
    <property type="project" value="UniProtKB-SubCell"/>
</dbReference>
<comment type="pathway">
    <text evidence="2">Protein modification; protein glycosylation.</text>
</comment>
<dbReference type="EMBL" id="CASHTH010002151">
    <property type="protein sequence ID" value="CAI8025439.1"/>
    <property type="molecule type" value="Genomic_DNA"/>
</dbReference>
<keyword evidence="4" id="KW-0328">Glycosyltransferase</keyword>
<accession>A0AA35S941</accession>
<evidence type="ECO:0000256" key="4">
    <source>
        <dbReference type="ARBA" id="ARBA00022676"/>
    </source>
</evidence>
<evidence type="ECO:0000256" key="11">
    <source>
        <dbReference type="SAM" id="Phobius"/>
    </source>
</evidence>
<evidence type="ECO:0000256" key="6">
    <source>
        <dbReference type="ARBA" id="ARBA00022692"/>
    </source>
</evidence>
<sequence length="417" mass="47259">MERWRAEFHRLLQRPQALALGTRYFPHVSVLLFLLDAVATAGIIWRVPYTEIDWVAYMQEVEGALNGTLDYSQLRGDTGPLVYPAGFVYVYSLFYFLTGGGGKVAVAQVLFAGLYLLNLLLVTSIYSRVARSLRLPPYILLFLTCTAYRVHSIFVLRMFNDPVAMLLLHCSLLCLVRRLWLPTAALFSVAVSVKMNVLLYAPGLLVVFLLTHGWAGTLPLISLCALLQVALGAPFLLSSPVSYMRGAFDFGRQFLYQWTVNWRCLPEWLFLHRGFHTVLLACHIALLAAFIVLRWTRGHGVQSLFRWRLDKRKRRHVKTEDMLLMLFTSNLVGMVVCTLSPLPVLRLVLLQSALSPLDHSTPCTLRVLLLLTVEYCWNVYPSTVVSSLLLHVCHTTLLVGLLWPSRPPSQHSDHKTH</sequence>
<feature type="transmembrane region" description="Helical" evidence="11">
    <location>
        <begin position="275"/>
        <end position="296"/>
    </location>
</feature>
<evidence type="ECO:0000256" key="8">
    <source>
        <dbReference type="ARBA" id="ARBA00022989"/>
    </source>
</evidence>
<feature type="transmembrane region" description="Helical" evidence="11">
    <location>
        <begin position="217"/>
        <end position="237"/>
    </location>
</feature>
<reference evidence="12" key="1">
    <citation type="submission" date="2023-03" db="EMBL/GenBank/DDBJ databases">
        <authorList>
            <person name="Steffen K."/>
            <person name="Cardenas P."/>
        </authorList>
    </citation>
    <scope>NUCLEOTIDE SEQUENCE</scope>
</reference>
<evidence type="ECO:0000256" key="7">
    <source>
        <dbReference type="ARBA" id="ARBA00022824"/>
    </source>
</evidence>
<evidence type="ECO:0000313" key="12">
    <source>
        <dbReference type="EMBL" id="CAI8025439.1"/>
    </source>
</evidence>
<keyword evidence="13" id="KW-1185">Reference proteome</keyword>
<keyword evidence="9 11" id="KW-0472">Membrane</keyword>
<evidence type="ECO:0000256" key="3">
    <source>
        <dbReference type="ARBA" id="ARBA00011964"/>
    </source>
</evidence>
<feature type="transmembrane region" description="Helical" evidence="11">
    <location>
        <begin position="24"/>
        <end position="45"/>
    </location>
</feature>
<keyword evidence="6 11" id="KW-0812">Transmembrane</keyword>
<dbReference type="PANTHER" id="PTHR12646:SF0">
    <property type="entry name" value="DOL-P-MAN:MAN(5)GLCNAC(2)-PP-DOL ALPHA-1,3-MANNOSYLTRANSFERASE"/>
    <property type="match status" value="1"/>
</dbReference>
<dbReference type="PANTHER" id="PTHR12646">
    <property type="entry name" value="NOT56 - RELATED"/>
    <property type="match status" value="1"/>
</dbReference>
<proteinExistence type="predicted"/>
<feature type="transmembrane region" description="Helical" evidence="11">
    <location>
        <begin position="322"/>
        <end position="342"/>
    </location>
</feature>
<evidence type="ECO:0000256" key="2">
    <source>
        <dbReference type="ARBA" id="ARBA00004922"/>
    </source>
</evidence>
<name>A0AA35S941_GEOBA</name>